<dbReference type="AlphaFoldDB" id="A0A2N3LEJ9"/>
<dbReference type="Proteomes" id="UP000233440">
    <property type="component" value="Unassembled WGS sequence"/>
</dbReference>
<dbReference type="OrthoDB" id="343110at2"/>
<dbReference type="EMBL" id="PIQO01000024">
    <property type="protein sequence ID" value="PKR83005.1"/>
    <property type="molecule type" value="Genomic_DNA"/>
</dbReference>
<evidence type="ECO:0008006" key="5">
    <source>
        <dbReference type="Google" id="ProtNLM"/>
    </source>
</evidence>
<comment type="caution">
    <text evidence="3">The sequence shown here is derived from an EMBL/GenBank/DDBJ whole genome shotgun (WGS) entry which is preliminary data.</text>
</comment>
<evidence type="ECO:0000259" key="1">
    <source>
        <dbReference type="Pfam" id="PF08874"/>
    </source>
</evidence>
<gene>
    <name evidence="3" type="ORF">CWO92_21550</name>
</gene>
<protein>
    <recommendedName>
        <fullName evidence="5">DUF1835 domain-containing protein</fullName>
    </recommendedName>
</protein>
<name>A0A2N3LEJ9_9BACI</name>
<dbReference type="RefSeq" id="WP_101356268.1">
    <property type="nucleotide sequence ID" value="NZ_PIQO01000024.1"/>
</dbReference>
<evidence type="ECO:0000313" key="3">
    <source>
        <dbReference type="EMBL" id="PKR83005.1"/>
    </source>
</evidence>
<feature type="domain" description="DUF3658" evidence="2">
    <location>
        <begin position="256"/>
        <end position="366"/>
    </location>
</feature>
<organism evidence="3 4">
    <name type="scientific">Heyndrickxia camelliae</name>
    <dbReference type="NCBI Taxonomy" id="1707093"/>
    <lineage>
        <taxon>Bacteria</taxon>
        <taxon>Bacillati</taxon>
        <taxon>Bacillota</taxon>
        <taxon>Bacilli</taxon>
        <taxon>Bacillales</taxon>
        <taxon>Bacillaceae</taxon>
        <taxon>Heyndrickxia</taxon>
    </lineage>
</organism>
<feature type="domain" description="DUF1835" evidence="1">
    <location>
        <begin position="102"/>
        <end position="214"/>
    </location>
</feature>
<dbReference type="Pfam" id="PF08874">
    <property type="entry name" value="DUF1835"/>
    <property type="match status" value="1"/>
</dbReference>
<dbReference type="InterPro" id="IPR022123">
    <property type="entry name" value="DUF3658"/>
</dbReference>
<evidence type="ECO:0000313" key="4">
    <source>
        <dbReference type="Proteomes" id="UP000233440"/>
    </source>
</evidence>
<reference evidence="3 4" key="1">
    <citation type="submission" date="2017-11" db="EMBL/GenBank/DDBJ databases">
        <title>Bacillus camelliae sp. nov., isolated from pu'er tea.</title>
        <authorList>
            <person name="Niu L."/>
        </authorList>
    </citation>
    <scope>NUCLEOTIDE SEQUENCE [LARGE SCALE GENOMIC DNA]</scope>
    <source>
        <strain evidence="3 4">7578-1</strain>
    </source>
</reference>
<evidence type="ECO:0000259" key="2">
    <source>
        <dbReference type="Pfam" id="PF12395"/>
    </source>
</evidence>
<keyword evidence="4" id="KW-1185">Reference proteome</keyword>
<dbReference type="InterPro" id="IPR014973">
    <property type="entry name" value="DUF1835"/>
</dbReference>
<proteinExistence type="predicted"/>
<dbReference type="Pfam" id="PF12395">
    <property type="entry name" value="DUF3658"/>
    <property type="match status" value="1"/>
</dbReference>
<sequence length="372" mass="43777">MRTRVNGVFVYFFEEPNVVFVYKISSPKYVIPSKLLQNGEWETFELDNGEEFDTFHHEEYKPLEGRGYFINQEGIQMMVEKINEQIRIQRRKTLFGKTGAYHLISSEHAAGSLRVGLERPKTVIGFPGFANIGPIMNMEEKIGRTNRNEWLLENINFPFDDAWYENHFTNALYEIEDIPDHAPIHIWYANNAEEQTFLRFILYLLKDKTNDIFLHNSTELYHAYKIPPENEEHNIYHSGGLAPEHYKLILEKEKTTAAPLTSAEKEFFQQEWEKLSNLTGVLRIWLDEVIKTVSEDYFDSFILEILKELECEKDEHAFVKVGRLVGRILGELEEPIGDTFLEYRIRHLIYNGKLELKGIPKSLHHYSVRLRK</sequence>
<accession>A0A2N3LEJ9</accession>